<keyword evidence="3" id="KW-1185">Reference proteome</keyword>
<keyword evidence="1" id="KW-0812">Transmembrane</keyword>
<dbReference type="InterPro" id="IPR032820">
    <property type="entry name" value="ATPase_put"/>
</dbReference>
<name>A0A518ANS8_9BACT</name>
<dbReference type="KEGG" id="amuc:Pan181_25880"/>
<protein>
    <submittedName>
        <fullName evidence="2">F0F1-ATPase subunit (ATPase_gene1)</fullName>
    </submittedName>
</protein>
<accession>A0A518ANS8</accession>
<organism evidence="2 3">
    <name type="scientific">Aeoliella mucimassa</name>
    <dbReference type="NCBI Taxonomy" id="2527972"/>
    <lineage>
        <taxon>Bacteria</taxon>
        <taxon>Pseudomonadati</taxon>
        <taxon>Planctomycetota</taxon>
        <taxon>Planctomycetia</taxon>
        <taxon>Pirellulales</taxon>
        <taxon>Lacipirellulaceae</taxon>
        <taxon>Aeoliella</taxon>
    </lineage>
</organism>
<evidence type="ECO:0000256" key="1">
    <source>
        <dbReference type="SAM" id="Phobius"/>
    </source>
</evidence>
<reference evidence="2 3" key="1">
    <citation type="submission" date="2019-02" db="EMBL/GenBank/DDBJ databases">
        <title>Deep-cultivation of Planctomycetes and their phenomic and genomic characterization uncovers novel biology.</title>
        <authorList>
            <person name="Wiegand S."/>
            <person name="Jogler M."/>
            <person name="Boedeker C."/>
            <person name="Pinto D."/>
            <person name="Vollmers J."/>
            <person name="Rivas-Marin E."/>
            <person name="Kohn T."/>
            <person name="Peeters S.H."/>
            <person name="Heuer A."/>
            <person name="Rast P."/>
            <person name="Oberbeckmann S."/>
            <person name="Bunk B."/>
            <person name="Jeske O."/>
            <person name="Meyerdierks A."/>
            <person name="Storesund J.E."/>
            <person name="Kallscheuer N."/>
            <person name="Luecker S."/>
            <person name="Lage O.M."/>
            <person name="Pohl T."/>
            <person name="Merkel B.J."/>
            <person name="Hornburger P."/>
            <person name="Mueller R.-W."/>
            <person name="Bruemmer F."/>
            <person name="Labrenz M."/>
            <person name="Spormann A.M."/>
            <person name="Op den Camp H."/>
            <person name="Overmann J."/>
            <person name="Amann R."/>
            <person name="Jetten M.S.M."/>
            <person name="Mascher T."/>
            <person name="Medema M.H."/>
            <person name="Devos D.P."/>
            <person name="Kaster A.-K."/>
            <person name="Ovreas L."/>
            <person name="Rohde M."/>
            <person name="Galperin M.Y."/>
            <person name="Jogler C."/>
        </authorList>
    </citation>
    <scope>NUCLEOTIDE SEQUENCE [LARGE SCALE GENOMIC DNA]</scope>
    <source>
        <strain evidence="2 3">Pan181</strain>
    </source>
</reference>
<dbReference type="RefSeq" id="WP_145247133.1">
    <property type="nucleotide sequence ID" value="NZ_CP036278.1"/>
</dbReference>
<dbReference type="Proteomes" id="UP000315750">
    <property type="component" value="Chromosome"/>
</dbReference>
<keyword evidence="1" id="KW-0472">Membrane</keyword>
<evidence type="ECO:0000313" key="3">
    <source>
        <dbReference type="Proteomes" id="UP000315750"/>
    </source>
</evidence>
<sequence length="69" mass="7517">MVVAYLWASRVLTVSLEMVLPGVGGLWLDGKLETTPLFTVVGFSGGLALGMWHLLTVTRASATERKQKR</sequence>
<feature type="transmembrane region" description="Helical" evidence="1">
    <location>
        <begin position="40"/>
        <end position="62"/>
    </location>
</feature>
<evidence type="ECO:0000313" key="2">
    <source>
        <dbReference type="EMBL" id="QDU56379.1"/>
    </source>
</evidence>
<dbReference type="AlphaFoldDB" id="A0A518ANS8"/>
<dbReference type="EMBL" id="CP036278">
    <property type="protein sequence ID" value="QDU56379.1"/>
    <property type="molecule type" value="Genomic_DNA"/>
</dbReference>
<proteinExistence type="predicted"/>
<dbReference type="Pfam" id="PF09527">
    <property type="entry name" value="ATPase_gene1"/>
    <property type="match status" value="1"/>
</dbReference>
<gene>
    <name evidence="2" type="ORF">Pan181_25880</name>
</gene>
<keyword evidence="1" id="KW-1133">Transmembrane helix</keyword>
<dbReference type="OrthoDB" id="288695at2"/>